<keyword evidence="1" id="KW-0175">Coiled coil</keyword>
<evidence type="ECO:0000256" key="3">
    <source>
        <dbReference type="SAM" id="SignalP"/>
    </source>
</evidence>
<keyword evidence="5" id="KW-1185">Reference proteome</keyword>
<gene>
    <name evidence="4" type="ORF">TvY486_0023840</name>
</gene>
<dbReference type="EMBL" id="CAEX01003907">
    <property type="protein sequence ID" value="CCD19674.1"/>
    <property type="molecule type" value="Genomic_DNA"/>
</dbReference>
<dbReference type="AlphaFoldDB" id="F9WQ47"/>
<evidence type="ECO:0000256" key="1">
    <source>
        <dbReference type="SAM" id="Coils"/>
    </source>
</evidence>
<reference evidence="4 5" key="1">
    <citation type="journal article" date="2012" name="Proc. Natl. Acad. Sci. U.S.A.">
        <title>Antigenic diversity is generated by distinct evolutionary mechanisms in African trypanosome species.</title>
        <authorList>
            <person name="Jackson A.P."/>
            <person name="Berry A."/>
            <person name="Aslett M."/>
            <person name="Allison H.C."/>
            <person name="Burton P."/>
            <person name="Vavrova-Anderson J."/>
            <person name="Brown R."/>
            <person name="Browne H."/>
            <person name="Corton N."/>
            <person name="Hauser H."/>
            <person name="Gamble J."/>
            <person name="Gilderthorp R."/>
            <person name="Marcello L."/>
            <person name="McQuillan J."/>
            <person name="Otto T.D."/>
            <person name="Quail M.A."/>
            <person name="Sanders M.J."/>
            <person name="van Tonder A."/>
            <person name="Ginger M.L."/>
            <person name="Field M.C."/>
            <person name="Barry J.D."/>
            <person name="Hertz-Fowler C."/>
            <person name="Berriman M."/>
        </authorList>
    </citation>
    <scope>NUCLEOTIDE SEQUENCE</scope>
    <source>
        <strain evidence="4 5">Y486</strain>
    </source>
</reference>
<feature type="coiled-coil region" evidence="1">
    <location>
        <begin position="76"/>
        <end position="130"/>
    </location>
</feature>
<accession>F9WQ47</accession>
<dbReference type="Proteomes" id="UP000009027">
    <property type="component" value="Unassembled WGS sequence"/>
</dbReference>
<dbReference type="VEuPathDB" id="TriTrypDB:TvY486_0023840"/>
<organism evidence="4 5">
    <name type="scientific">Trypanosoma vivax (strain Y486)</name>
    <dbReference type="NCBI Taxonomy" id="1055687"/>
    <lineage>
        <taxon>Eukaryota</taxon>
        <taxon>Discoba</taxon>
        <taxon>Euglenozoa</taxon>
        <taxon>Kinetoplastea</taxon>
        <taxon>Metakinetoplastina</taxon>
        <taxon>Trypanosomatida</taxon>
        <taxon>Trypanosomatidae</taxon>
        <taxon>Trypanosoma</taxon>
        <taxon>Duttonella</taxon>
    </lineage>
</organism>
<protein>
    <submittedName>
        <fullName evidence="4">Uncharacterized protein</fullName>
    </submittedName>
</protein>
<feature type="signal peptide" evidence="3">
    <location>
        <begin position="1"/>
        <end position="18"/>
    </location>
</feature>
<name>F9WQ47_TRYVY</name>
<feature type="region of interest" description="Disordered" evidence="2">
    <location>
        <begin position="612"/>
        <end position="634"/>
    </location>
</feature>
<evidence type="ECO:0000256" key="2">
    <source>
        <dbReference type="SAM" id="MobiDB-lite"/>
    </source>
</evidence>
<evidence type="ECO:0000313" key="4">
    <source>
        <dbReference type="EMBL" id="CCD19674.1"/>
    </source>
</evidence>
<feature type="coiled-coil region" evidence="1">
    <location>
        <begin position="263"/>
        <end position="290"/>
    </location>
</feature>
<evidence type="ECO:0000313" key="5">
    <source>
        <dbReference type="Proteomes" id="UP000009027"/>
    </source>
</evidence>
<keyword evidence="3" id="KW-0732">Signal</keyword>
<proteinExistence type="predicted"/>
<sequence>MAPQYLCVAVLLLATTHAASETLNCATYHSQVKDTHRCATAGLLRGWLNVVNRTAMRFSEVLRNATEIKNSAGAALKKANEALEGAKKVLSKLEKGSKEAVAVQNVIVDVNNAVKRMKESEANADSVKSAADDSERLKTDGFGSISRAAGFFVGYTYTEWQYDLLRDKIDRILTKNSNKAVCVLVRNVSSELSAYAEQLNNSTLNLTAWKNKMLELLKTTYDELQNNSSTCVGILKNSPEKLNDLKWAVGNASDKLIVAVEKFEVARLAIEAVEANIAKAEDNVKNVTTTAHDSLKRNGTVLCGILQQHTVVWKKVRQSKRRLEEVNQKVAKAATQAQAMQVGTGSTSARVHEVVEKLTTVVKLYGAVGDELSSNAANAKQSISSADEKSKHAVEELAQVNSKVQLAGEILDEKLRKLNNIMRRITESLEKAKVNVNTVNLNDCSDDLSALLISSWGKNGHSAIKLDVSELQAESMALNGLQTENEETNDKIESTNVGVHEVLESIKYATNFEKEAVAAASNAVIEALSKMMSQLCAASAGLRDLRSKSAALSQRAAALKASVSDEKLRAAAVLVDASGPKELPAHVEDAFAIASRRAAVAEKLLQSSDAKRGNANTKLGAGMRKSGSEGQGSTIHGRIDELVRNISSGISSNASPDVCETTYITKFMQSLKRSDDELILPHGALVITELAQFTVGINSGVKNARRQMERATASAGEAEAALAEAMRVAREGSAQRHCTPLHRQLLSVLRRMWYAALCLPSLHLFTWPRNGSESNSRACL</sequence>
<feature type="chain" id="PRO_5003389446" evidence="3">
    <location>
        <begin position="19"/>
        <end position="780"/>
    </location>
</feature>